<keyword evidence="5" id="KW-0472">Membrane</keyword>
<reference evidence="7 8" key="1">
    <citation type="submission" date="2014-10" db="EMBL/GenBank/DDBJ databases">
        <authorList>
            <person name="Seo M.-J."/>
            <person name="Seok Y.J."/>
            <person name="Cha I.-T."/>
        </authorList>
    </citation>
    <scope>NUCLEOTIDE SEQUENCE [LARGE SCALE GENOMIC DNA]</scope>
    <source>
        <strain evidence="7 8">NEU</strain>
    </source>
</reference>
<dbReference type="Pfam" id="PF00482">
    <property type="entry name" value="T2SSF"/>
    <property type="match status" value="1"/>
</dbReference>
<evidence type="ECO:0000256" key="4">
    <source>
        <dbReference type="ARBA" id="ARBA00022989"/>
    </source>
</evidence>
<dbReference type="PANTHER" id="PTHR35007:SF1">
    <property type="entry name" value="PILUS ASSEMBLY PROTEIN"/>
    <property type="match status" value="1"/>
</dbReference>
<sequence>MDGLFYGFVVLVFAAVILAVEGFYLWWMSTHGAAARRIARRLQIMSGGLQGRSGERISILKQRRYSRIEALDRLLHRSTLAQRVDALLVQAGATWSVGQFLAGSLGCLAAALVLTSSAVSAVEVPLPARLLACVGGLLLPWWLLHRMRMRRLVRIEHQLPEAADFIARALRAGHSFTNVLQIVGNELPEPLAGEFRITREEINYGVPMNEALHGLAERIPLTDLRYLIIAVLIQRESGGNLAEILGNISQIIRARLKLVAHVRVLSAEGRMSAWILGLLPFGVMGVMLVSSPAYVRMLWTDPSGVRLLWYGLGMIVFGVLWLRKTIRIRV</sequence>
<dbReference type="RefSeq" id="WP_071360861.1">
    <property type="nucleotide sequence ID" value="NZ_DALZDZ010000019.1"/>
</dbReference>
<keyword evidence="4" id="KW-1133">Transmembrane helix</keyword>
<evidence type="ECO:0000256" key="3">
    <source>
        <dbReference type="ARBA" id="ARBA00022692"/>
    </source>
</evidence>
<dbReference type="PANTHER" id="PTHR35007">
    <property type="entry name" value="INTEGRAL MEMBRANE PROTEIN-RELATED"/>
    <property type="match status" value="1"/>
</dbReference>
<dbReference type="AlphaFoldDB" id="A0A1S2N3X0"/>
<dbReference type="Proteomes" id="UP000180246">
    <property type="component" value="Unassembled WGS sequence"/>
</dbReference>
<evidence type="ECO:0000313" key="7">
    <source>
        <dbReference type="EMBL" id="OIJ39777.1"/>
    </source>
</evidence>
<accession>A0A1S2N3X0</accession>
<proteinExistence type="predicted"/>
<dbReference type="EMBL" id="JRYB01000001">
    <property type="protein sequence ID" value="OIJ39777.1"/>
    <property type="molecule type" value="Genomic_DNA"/>
</dbReference>
<name>A0A1S2N3X0_9BURK</name>
<evidence type="ECO:0000256" key="2">
    <source>
        <dbReference type="ARBA" id="ARBA00022475"/>
    </source>
</evidence>
<protein>
    <submittedName>
        <fullName evidence="7">Type II secretion system (T2SS), F family protein</fullName>
    </submittedName>
</protein>
<feature type="domain" description="Type II secretion system protein GspF" evidence="6">
    <location>
        <begin position="164"/>
        <end position="288"/>
    </location>
</feature>
<dbReference type="InterPro" id="IPR018076">
    <property type="entry name" value="T2SS_GspF_dom"/>
</dbReference>
<keyword evidence="3" id="KW-0812">Transmembrane</keyword>
<comment type="caution">
    <text evidence="7">The sequence shown here is derived from an EMBL/GenBank/DDBJ whole genome shotgun (WGS) entry which is preliminary data.</text>
</comment>
<evidence type="ECO:0000259" key="6">
    <source>
        <dbReference type="Pfam" id="PF00482"/>
    </source>
</evidence>
<dbReference type="GO" id="GO:0005886">
    <property type="term" value="C:plasma membrane"/>
    <property type="evidence" value="ECO:0007669"/>
    <property type="project" value="UniProtKB-SubCell"/>
</dbReference>
<gene>
    <name evidence="7" type="ORF">LO55_1298</name>
</gene>
<dbReference type="InterPro" id="IPR042094">
    <property type="entry name" value="T2SS_GspF_sf"/>
</dbReference>
<comment type="subcellular location">
    <subcellularLocation>
        <location evidence="1">Cell membrane</location>
        <topology evidence="1">Multi-pass membrane protein</topology>
    </subcellularLocation>
</comment>
<evidence type="ECO:0000256" key="1">
    <source>
        <dbReference type="ARBA" id="ARBA00004651"/>
    </source>
</evidence>
<organism evidence="7 8">
    <name type="scientific">Massilia timonae</name>
    <dbReference type="NCBI Taxonomy" id="47229"/>
    <lineage>
        <taxon>Bacteria</taxon>
        <taxon>Pseudomonadati</taxon>
        <taxon>Pseudomonadota</taxon>
        <taxon>Betaproteobacteria</taxon>
        <taxon>Burkholderiales</taxon>
        <taxon>Oxalobacteraceae</taxon>
        <taxon>Telluria group</taxon>
        <taxon>Massilia</taxon>
    </lineage>
</organism>
<evidence type="ECO:0000313" key="8">
    <source>
        <dbReference type="Proteomes" id="UP000180246"/>
    </source>
</evidence>
<dbReference type="Gene3D" id="1.20.81.30">
    <property type="entry name" value="Type II secretion system (T2SS), domain F"/>
    <property type="match status" value="1"/>
</dbReference>
<evidence type="ECO:0000256" key="5">
    <source>
        <dbReference type="ARBA" id="ARBA00023136"/>
    </source>
</evidence>
<keyword evidence="2" id="KW-1003">Cell membrane</keyword>